<accession>C1FEW6</accession>
<dbReference type="InParanoid" id="C1FEW6"/>
<gene>
    <name evidence="1" type="ORF">MICPUN_55594</name>
</gene>
<evidence type="ECO:0000313" key="1">
    <source>
        <dbReference type="EMBL" id="ACO69023.1"/>
    </source>
</evidence>
<proteinExistence type="predicted"/>
<dbReference type="RefSeq" id="XP_002507765.1">
    <property type="nucleotide sequence ID" value="XM_002507719.1"/>
</dbReference>
<keyword evidence="2" id="KW-1185">Reference proteome</keyword>
<dbReference type="GeneID" id="8250315"/>
<dbReference type="KEGG" id="mis:MICPUN_55594"/>
<sequence>MSSNAVTQSDTAQPEQVIMFTPPSQEVMDKLGKDFVGHWESVPGTKWLGCIPLKVDYKRNVYAPTGDEDVYLFESEADVTCCFCNKMHQTTTGRSSGGSSFEEIGQDEESLLQLSGRMVDHTRDDAGSHLVTHQVDGVDHDGLLASRQDTYRFSNTGDATMTSTTTKPYAFKLECKKVSRVPKPLSDRFLQKKEQQAKDLQNSVQMMSDADIDAAVRFCDDVLSAPSLVLLPPTLEKGPLTFGNIFWKHRTVTYPVARIETPDTPALIMKIEIPSKGVWDASIVTASGACVARSSMKAPTKFCKPPSQSALVEWGCKRYGVVGVGAQSQFESEQRCGTVPGQAIFAKGPTQDVVFFEDLNSKRNDLKVAGCKSMAFGCFYLGIPCAIYYGLQADGEPYEALFKTFGGTKIGGFKIEKHRECCVSPDDSLPKTEAVVHFGSMTAEQRRLALVVIMQGAALAAHPKGGGGGGDGGGGGGG</sequence>
<dbReference type="Proteomes" id="UP000002009">
    <property type="component" value="Chromosome 1"/>
</dbReference>
<organism evidence="1 2">
    <name type="scientific">Micromonas commoda (strain RCC299 / NOUM17 / CCMP2709)</name>
    <name type="common">Picoplanktonic green alga</name>
    <dbReference type="NCBI Taxonomy" id="296587"/>
    <lineage>
        <taxon>Eukaryota</taxon>
        <taxon>Viridiplantae</taxon>
        <taxon>Chlorophyta</taxon>
        <taxon>Mamiellophyceae</taxon>
        <taxon>Mamiellales</taxon>
        <taxon>Mamiellaceae</taxon>
        <taxon>Micromonas</taxon>
    </lineage>
</organism>
<protein>
    <submittedName>
        <fullName evidence="1">Uncharacterized protein</fullName>
    </submittedName>
</protein>
<name>C1FEW6_MICCC</name>
<dbReference type="AlphaFoldDB" id="C1FEW6"/>
<evidence type="ECO:0000313" key="2">
    <source>
        <dbReference type="Proteomes" id="UP000002009"/>
    </source>
</evidence>
<reference evidence="1 2" key="1">
    <citation type="journal article" date="2009" name="Science">
        <title>Green evolution and dynamic adaptations revealed by genomes of the marine picoeukaryotes Micromonas.</title>
        <authorList>
            <person name="Worden A.Z."/>
            <person name="Lee J.H."/>
            <person name="Mock T."/>
            <person name="Rouze P."/>
            <person name="Simmons M.P."/>
            <person name="Aerts A.L."/>
            <person name="Allen A.E."/>
            <person name="Cuvelier M.L."/>
            <person name="Derelle E."/>
            <person name="Everett M.V."/>
            <person name="Foulon E."/>
            <person name="Grimwood J."/>
            <person name="Gundlach H."/>
            <person name="Henrissat B."/>
            <person name="Napoli C."/>
            <person name="McDonald S.M."/>
            <person name="Parker M.S."/>
            <person name="Rombauts S."/>
            <person name="Salamov A."/>
            <person name="Von Dassow P."/>
            <person name="Badger J.H."/>
            <person name="Coutinho P.M."/>
            <person name="Demir E."/>
            <person name="Dubchak I."/>
            <person name="Gentemann C."/>
            <person name="Eikrem W."/>
            <person name="Gready J.E."/>
            <person name="John U."/>
            <person name="Lanier W."/>
            <person name="Lindquist E.A."/>
            <person name="Lucas S."/>
            <person name="Mayer K.F."/>
            <person name="Moreau H."/>
            <person name="Not F."/>
            <person name="Otillar R."/>
            <person name="Panaud O."/>
            <person name="Pangilinan J."/>
            <person name="Paulsen I."/>
            <person name="Piegu B."/>
            <person name="Poliakov A."/>
            <person name="Robbens S."/>
            <person name="Schmutz J."/>
            <person name="Toulza E."/>
            <person name="Wyss T."/>
            <person name="Zelensky A."/>
            <person name="Zhou K."/>
            <person name="Armbrust E.V."/>
            <person name="Bhattacharya D."/>
            <person name="Goodenough U.W."/>
            <person name="Van de Peer Y."/>
            <person name="Grigoriev I.V."/>
        </authorList>
    </citation>
    <scope>NUCLEOTIDE SEQUENCE [LARGE SCALE GENOMIC DNA]</scope>
    <source>
        <strain evidence="2">RCC299 / NOUM17</strain>
    </source>
</reference>
<dbReference type="EMBL" id="CP001574">
    <property type="protein sequence ID" value="ACO69023.1"/>
    <property type="molecule type" value="Genomic_DNA"/>
</dbReference>